<dbReference type="RefSeq" id="WP_062125052.1">
    <property type="nucleotide sequence ID" value="NZ_LRBG01000004.1"/>
</dbReference>
<organism evidence="2 3">
    <name type="scientific">Paraburkholderia monticola</name>
    <dbReference type="NCBI Taxonomy" id="1399968"/>
    <lineage>
        <taxon>Bacteria</taxon>
        <taxon>Pseudomonadati</taxon>
        <taxon>Pseudomonadota</taxon>
        <taxon>Betaproteobacteria</taxon>
        <taxon>Burkholderiales</taxon>
        <taxon>Burkholderiaceae</taxon>
        <taxon>Paraburkholderia</taxon>
    </lineage>
</organism>
<dbReference type="Proteomes" id="UP000075613">
    <property type="component" value="Unassembled WGS sequence"/>
</dbReference>
<accession>A0A149PXH3</accession>
<dbReference type="EMBL" id="LRBG01000004">
    <property type="protein sequence ID" value="KXU89636.1"/>
    <property type="molecule type" value="Genomic_DNA"/>
</dbReference>
<dbReference type="SUPFAM" id="SSF143100">
    <property type="entry name" value="TTHA1013/TTHA0281-like"/>
    <property type="match status" value="1"/>
</dbReference>
<evidence type="ECO:0000313" key="3">
    <source>
        <dbReference type="Proteomes" id="UP000075613"/>
    </source>
</evidence>
<name>A0A149PXH3_9BURK</name>
<feature type="domain" description="HicB-like antitoxin of toxin-antitoxin system" evidence="1">
    <location>
        <begin position="6"/>
        <end position="129"/>
    </location>
</feature>
<dbReference type="SUPFAM" id="SSF47598">
    <property type="entry name" value="Ribbon-helix-helix"/>
    <property type="match status" value="1"/>
</dbReference>
<dbReference type="InterPro" id="IPR051404">
    <property type="entry name" value="TA_system_antitoxin"/>
</dbReference>
<dbReference type="Gene3D" id="1.10.1220.10">
    <property type="entry name" value="Met repressor-like"/>
    <property type="match status" value="1"/>
</dbReference>
<gene>
    <name evidence="2" type="ORF">CI15_05420</name>
</gene>
<dbReference type="CDD" id="cd22231">
    <property type="entry name" value="RHH_NikR_HicB-like"/>
    <property type="match status" value="1"/>
</dbReference>
<dbReference type="InterPro" id="IPR010985">
    <property type="entry name" value="Ribbon_hlx_hlx"/>
</dbReference>
<dbReference type="AlphaFoldDB" id="A0A149PXH3"/>
<dbReference type="PANTHER" id="PTHR34504">
    <property type="entry name" value="ANTITOXIN HICB"/>
    <property type="match status" value="1"/>
</dbReference>
<dbReference type="GO" id="GO:0006355">
    <property type="term" value="P:regulation of DNA-templated transcription"/>
    <property type="evidence" value="ECO:0007669"/>
    <property type="project" value="InterPro"/>
</dbReference>
<reference evidence="2 3" key="1">
    <citation type="journal article" date="2015" name="Int. J. Syst. Evol. Microbiol.">
        <title>Burkholderia monticola sp. nov., isolated from mountain soil.</title>
        <authorList>
            <person name="Baek I."/>
            <person name="Seo B."/>
            <person name="Lee I."/>
            <person name="Yi H."/>
            <person name="Chun J."/>
        </authorList>
    </citation>
    <scope>NUCLEOTIDE SEQUENCE [LARGE SCALE GENOMIC DNA]</scope>
    <source>
        <strain evidence="2 3">JC2948</strain>
    </source>
</reference>
<comment type="caution">
    <text evidence="2">The sequence shown here is derived from an EMBL/GenBank/DDBJ whole genome shotgun (WGS) entry which is preliminary data.</text>
</comment>
<dbReference type="InterPro" id="IPR013321">
    <property type="entry name" value="Arc_rbn_hlx_hlx"/>
</dbReference>
<proteinExistence type="predicted"/>
<dbReference type="InterPro" id="IPR035069">
    <property type="entry name" value="TTHA1013/TTHA0281-like"/>
</dbReference>
<dbReference type="Pfam" id="PF15919">
    <property type="entry name" value="HicB_lk_antitox"/>
    <property type="match status" value="1"/>
</dbReference>
<protein>
    <recommendedName>
        <fullName evidence="1">HicB-like antitoxin of toxin-antitoxin system domain-containing protein</fullName>
    </recommendedName>
</protein>
<dbReference type="STRING" id="1399968.CI15_05420"/>
<evidence type="ECO:0000313" key="2">
    <source>
        <dbReference type="EMBL" id="KXU89636.1"/>
    </source>
</evidence>
<sequence>MKHLIYPIAIELGDDTHAFGVVVPDIPGCYSAGDTLEEAYANAKVAIESHLETLLDEGLPLPEPLTLGEHRRNPEFEGFAWGFVTTRNIPALKKAVRINISLPEVLVQEIDAYAQARGMSRSAFLALAAEHEMADA</sequence>
<dbReference type="InterPro" id="IPR031807">
    <property type="entry name" value="HicB-like"/>
</dbReference>
<dbReference type="Gene3D" id="3.30.160.250">
    <property type="match status" value="1"/>
</dbReference>
<keyword evidence="3" id="KW-1185">Reference proteome</keyword>
<dbReference type="OrthoDB" id="9807959at2"/>
<dbReference type="PANTHER" id="PTHR34504:SF2">
    <property type="entry name" value="UPF0150 PROTEIN SSL0259"/>
    <property type="match status" value="1"/>
</dbReference>
<evidence type="ECO:0000259" key="1">
    <source>
        <dbReference type="Pfam" id="PF15919"/>
    </source>
</evidence>